<keyword evidence="7" id="KW-1185">Reference proteome</keyword>
<evidence type="ECO:0000256" key="1">
    <source>
        <dbReference type="ARBA" id="ARBA00022614"/>
    </source>
</evidence>
<dbReference type="Gene3D" id="3.80.10.10">
    <property type="entry name" value="Ribonuclease Inhibitor"/>
    <property type="match status" value="2"/>
</dbReference>
<name>A0A7N2LDU4_QUELO</name>
<dbReference type="GO" id="GO:0006952">
    <property type="term" value="P:defense response"/>
    <property type="evidence" value="ECO:0007669"/>
    <property type="project" value="UniProtKB-KW"/>
</dbReference>
<dbReference type="PANTHER" id="PTHR36766:SF45">
    <property type="entry name" value="NB-ARC DOMAIN-CONTAINING PROTEIN"/>
    <property type="match status" value="1"/>
</dbReference>
<evidence type="ECO:0000259" key="4">
    <source>
        <dbReference type="Pfam" id="PF23559"/>
    </source>
</evidence>
<evidence type="ECO:0000313" key="7">
    <source>
        <dbReference type="Proteomes" id="UP000594261"/>
    </source>
</evidence>
<keyword evidence="2" id="KW-0677">Repeat</keyword>
<dbReference type="Proteomes" id="UP000594261">
    <property type="component" value="Chromosome 4"/>
</dbReference>
<dbReference type="SUPFAM" id="SSF52058">
    <property type="entry name" value="L domain-like"/>
    <property type="match status" value="1"/>
</dbReference>
<evidence type="ECO:0000313" key="6">
    <source>
        <dbReference type="EnsemblPlants" id="QL04p011435:mrna"/>
    </source>
</evidence>
<evidence type="ECO:0000259" key="5">
    <source>
        <dbReference type="Pfam" id="PF25019"/>
    </source>
</evidence>
<dbReference type="PANTHER" id="PTHR36766">
    <property type="entry name" value="PLANT BROAD-SPECTRUM MILDEW RESISTANCE PROTEIN RPW8"/>
    <property type="match status" value="1"/>
</dbReference>
<evidence type="ECO:0000256" key="3">
    <source>
        <dbReference type="ARBA" id="ARBA00022821"/>
    </source>
</evidence>
<proteinExistence type="predicted"/>
<dbReference type="InParanoid" id="A0A7N2LDU4"/>
<dbReference type="EnsemblPlants" id="QL04p011435:mrna">
    <property type="protein sequence ID" value="QL04p011435:mrna"/>
    <property type="gene ID" value="QL04p011435"/>
</dbReference>
<dbReference type="Pfam" id="PF23559">
    <property type="entry name" value="WHD_DRP"/>
    <property type="match status" value="1"/>
</dbReference>
<dbReference type="EMBL" id="LRBV02000004">
    <property type="status" value="NOT_ANNOTATED_CDS"/>
    <property type="molecule type" value="Genomic_DNA"/>
</dbReference>
<dbReference type="Gramene" id="QL04p011435:mrna">
    <property type="protein sequence ID" value="QL04p011435:mrna"/>
    <property type="gene ID" value="QL04p011435"/>
</dbReference>
<protein>
    <submittedName>
        <fullName evidence="6">Uncharacterized protein</fullName>
    </submittedName>
</protein>
<reference evidence="6" key="2">
    <citation type="submission" date="2021-01" db="UniProtKB">
        <authorList>
            <consortium name="EnsemblPlants"/>
        </authorList>
    </citation>
    <scope>IDENTIFICATION</scope>
</reference>
<dbReference type="AlphaFoldDB" id="A0A7N2LDU4"/>
<keyword evidence="3" id="KW-0611">Plant defense</keyword>
<sequence length="483" mass="54344">MAEGFLQQQKGNDTMEEVGNEYFRELLSWSFFQQSPRNKLFFVMHDLVNDLAQFASGEFCCRFEDGKLYGISEKARHFALSTNRLDGPEKFVALQELKSLRTFLPLSFSNRAQCSALSKMVSDLYLPILKHLRVLSFSGQAIHSGSRINELGKLSHLRSTLTISKLEYVVNAIDASKADLKSKNYLNELVFQWNSDTHEVQTETKVLDNLRPHENLKKLTIENYSATRFPNWLGDAIFANMVFLRLSRCKKCMALPPLGQLSSLQELRISKMERLQKLDVMHQFGVLERLHISNSCESLESLPSGIFTKLQYLHISYCGNLKSLSIQDMVLTFLQEIKIKDCLELESLPGGGCILAYHERGLHGTVSLTCFEIKGGCSNVKSFPEEGLLPNALTSLQISSLPNLEALNKGLQDLTSLETLEINDCEKLELMPAGGLPTTLTSLLITECLLLGPRCQEGCVERPKISHISGIHIFPIPDQVNEH</sequence>
<dbReference type="InterPro" id="IPR056789">
    <property type="entry name" value="LRR_R13L1-DRL21"/>
</dbReference>
<accession>A0A7N2LDU4</accession>
<feature type="domain" description="R13L1/DRL21-like LRR repeat region" evidence="5">
    <location>
        <begin position="148"/>
        <end position="272"/>
    </location>
</feature>
<dbReference type="InterPro" id="IPR058922">
    <property type="entry name" value="WHD_DRP"/>
</dbReference>
<keyword evidence="1" id="KW-0433">Leucine-rich repeat</keyword>
<dbReference type="OMA" id="NINGCAK"/>
<dbReference type="Pfam" id="PF25019">
    <property type="entry name" value="LRR_R13L1-DRL21"/>
    <property type="match status" value="1"/>
</dbReference>
<dbReference type="InterPro" id="IPR032675">
    <property type="entry name" value="LRR_dom_sf"/>
</dbReference>
<feature type="domain" description="Disease resistance protein winged helix" evidence="4">
    <location>
        <begin position="1"/>
        <end position="52"/>
    </location>
</feature>
<evidence type="ECO:0000256" key="2">
    <source>
        <dbReference type="ARBA" id="ARBA00022737"/>
    </source>
</evidence>
<reference evidence="6 7" key="1">
    <citation type="journal article" date="2016" name="G3 (Bethesda)">
        <title>First Draft Assembly and Annotation of the Genome of a California Endemic Oak Quercus lobata Nee (Fagaceae).</title>
        <authorList>
            <person name="Sork V.L."/>
            <person name="Fitz-Gibbon S.T."/>
            <person name="Puiu D."/>
            <person name="Crepeau M."/>
            <person name="Gugger P.F."/>
            <person name="Sherman R."/>
            <person name="Stevens K."/>
            <person name="Langley C.H."/>
            <person name="Pellegrini M."/>
            <person name="Salzberg S.L."/>
        </authorList>
    </citation>
    <scope>NUCLEOTIDE SEQUENCE [LARGE SCALE GENOMIC DNA]</scope>
    <source>
        <strain evidence="6 7">cv. SW786</strain>
    </source>
</reference>
<organism evidence="6 7">
    <name type="scientific">Quercus lobata</name>
    <name type="common">Valley oak</name>
    <dbReference type="NCBI Taxonomy" id="97700"/>
    <lineage>
        <taxon>Eukaryota</taxon>
        <taxon>Viridiplantae</taxon>
        <taxon>Streptophyta</taxon>
        <taxon>Embryophyta</taxon>
        <taxon>Tracheophyta</taxon>
        <taxon>Spermatophyta</taxon>
        <taxon>Magnoliopsida</taxon>
        <taxon>eudicotyledons</taxon>
        <taxon>Gunneridae</taxon>
        <taxon>Pentapetalae</taxon>
        <taxon>rosids</taxon>
        <taxon>fabids</taxon>
        <taxon>Fagales</taxon>
        <taxon>Fagaceae</taxon>
        <taxon>Quercus</taxon>
    </lineage>
</organism>